<keyword evidence="2" id="KW-0479">Metal-binding</keyword>
<dbReference type="Proteomes" id="UP000053477">
    <property type="component" value="Unassembled WGS sequence"/>
</dbReference>
<evidence type="ECO:0000313" key="7">
    <source>
        <dbReference type="Proteomes" id="UP000053477"/>
    </source>
</evidence>
<dbReference type="GO" id="GO:0046098">
    <property type="term" value="P:guanine metabolic process"/>
    <property type="evidence" value="ECO:0007669"/>
    <property type="project" value="TreeGrafter"/>
</dbReference>
<proteinExistence type="predicted"/>
<feature type="domain" description="Amidohydrolase-related" evidence="5">
    <location>
        <begin position="70"/>
        <end position="415"/>
    </location>
</feature>
<dbReference type="PANTHER" id="PTHR11271">
    <property type="entry name" value="GUANINE DEAMINASE"/>
    <property type="match status" value="1"/>
</dbReference>
<evidence type="ECO:0000256" key="4">
    <source>
        <dbReference type="ARBA" id="ARBA00022833"/>
    </source>
</evidence>
<dbReference type="GO" id="GO:0008892">
    <property type="term" value="F:guanine deaminase activity"/>
    <property type="evidence" value="ECO:0007669"/>
    <property type="project" value="TreeGrafter"/>
</dbReference>
<comment type="cofactor">
    <cofactor evidence="1">
        <name>Zn(2+)</name>
        <dbReference type="ChEBI" id="CHEBI:29105"/>
    </cofactor>
</comment>
<dbReference type="EMBL" id="KQ085882">
    <property type="protein sequence ID" value="KLO20356.1"/>
    <property type="molecule type" value="Genomic_DNA"/>
</dbReference>
<keyword evidence="7" id="KW-1185">Reference proteome</keyword>
<evidence type="ECO:0000256" key="3">
    <source>
        <dbReference type="ARBA" id="ARBA00022801"/>
    </source>
</evidence>
<dbReference type="GO" id="GO:0008270">
    <property type="term" value="F:zinc ion binding"/>
    <property type="evidence" value="ECO:0007669"/>
    <property type="project" value="TreeGrafter"/>
</dbReference>
<dbReference type="Gene3D" id="3.20.20.140">
    <property type="entry name" value="Metal-dependent hydrolases"/>
    <property type="match status" value="1"/>
</dbReference>
<sequence length="471" mass="52599">MSPMHWHSRVWCGTLIDCPRIGQVRIRENQTVVVNQFGFIESVEGGPQTEEVLRARYPNSNIQILSPGCFLFPAFCDLHLHAPQFLYQGTGLHLPLMQWLEKYAFKAEERIDADPELARRTYTCLAKRLKEHGTGTVLLFGTIKERSNLILAEVMQSEGIRAFVGKLSMDKSSSKTYVEPSPTASLEAAKNFVETVRSLNTEGPKLVEPVITPRFVPTCSDELLDGLGKLAKDENVRIQSHLAEARDQVNWVERERGKPDIDVFDAHGLLTPRTIQAHCTFLGPACFDRLHDRGTAIAHCPLSNAYFSSQPFKLREALDFGVKVGLGTDIAGGYSIDIMNSMRTSVLVSRMREGQRTESLLVPSGPPVEEGESVSIDWKDSLYLATRGGAVSLGLPENAGRFEVGSPFDAQLIQLFDGSTQEGVGPLDFIDGVPNESAISEEMLEKWWCIGDMRNRIELWVQGRKCYERRQ</sequence>
<dbReference type="GO" id="GO:0005829">
    <property type="term" value="C:cytosol"/>
    <property type="evidence" value="ECO:0007669"/>
    <property type="project" value="TreeGrafter"/>
</dbReference>
<dbReference type="InterPro" id="IPR051607">
    <property type="entry name" value="Metallo-dep_hydrolases"/>
</dbReference>
<dbReference type="AlphaFoldDB" id="A0A0H2ST87"/>
<dbReference type="InParanoid" id="A0A0H2ST87"/>
<dbReference type="OrthoDB" id="194468at2759"/>
<dbReference type="SUPFAM" id="SSF51556">
    <property type="entry name" value="Metallo-dependent hydrolases"/>
    <property type="match status" value="1"/>
</dbReference>
<protein>
    <submittedName>
        <fullName evidence="6">Metallo-dependent hydrolase</fullName>
    </submittedName>
</protein>
<dbReference type="STRING" id="27342.A0A0H2ST87"/>
<evidence type="ECO:0000256" key="1">
    <source>
        <dbReference type="ARBA" id="ARBA00001947"/>
    </source>
</evidence>
<keyword evidence="4" id="KW-0862">Zinc</keyword>
<gene>
    <name evidence="6" type="ORF">SCHPADRAFT_841415</name>
</gene>
<evidence type="ECO:0000256" key="2">
    <source>
        <dbReference type="ARBA" id="ARBA00022723"/>
    </source>
</evidence>
<reference evidence="6 7" key="1">
    <citation type="submission" date="2015-04" db="EMBL/GenBank/DDBJ databases">
        <title>Complete genome sequence of Schizopora paradoxa KUC8140, a cosmopolitan wood degrader in East Asia.</title>
        <authorList>
            <consortium name="DOE Joint Genome Institute"/>
            <person name="Min B."/>
            <person name="Park H."/>
            <person name="Jang Y."/>
            <person name="Kim J.-J."/>
            <person name="Kim K.H."/>
            <person name="Pangilinan J."/>
            <person name="Lipzen A."/>
            <person name="Riley R."/>
            <person name="Grigoriev I.V."/>
            <person name="Spatafora J.W."/>
            <person name="Choi I.-G."/>
        </authorList>
    </citation>
    <scope>NUCLEOTIDE SEQUENCE [LARGE SCALE GENOMIC DNA]</scope>
    <source>
        <strain evidence="6 7">KUC8140</strain>
    </source>
</reference>
<evidence type="ECO:0000259" key="5">
    <source>
        <dbReference type="Pfam" id="PF01979"/>
    </source>
</evidence>
<dbReference type="InterPro" id="IPR006680">
    <property type="entry name" value="Amidohydro-rel"/>
</dbReference>
<evidence type="ECO:0000313" key="6">
    <source>
        <dbReference type="EMBL" id="KLO20356.1"/>
    </source>
</evidence>
<dbReference type="PANTHER" id="PTHR11271:SF6">
    <property type="entry name" value="GUANINE DEAMINASE"/>
    <property type="match status" value="1"/>
</dbReference>
<dbReference type="Gene3D" id="2.30.40.10">
    <property type="entry name" value="Urease, subunit C, domain 1"/>
    <property type="match status" value="1"/>
</dbReference>
<name>A0A0H2ST87_9AGAM</name>
<organism evidence="6 7">
    <name type="scientific">Schizopora paradoxa</name>
    <dbReference type="NCBI Taxonomy" id="27342"/>
    <lineage>
        <taxon>Eukaryota</taxon>
        <taxon>Fungi</taxon>
        <taxon>Dikarya</taxon>
        <taxon>Basidiomycota</taxon>
        <taxon>Agaricomycotina</taxon>
        <taxon>Agaricomycetes</taxon>
        <taxon>Hymenochaetales</taxon>
        <taxon>Schizoporaceae</taxon>
        <taxon>Schizopora</taxon>
    </lineage>
</organism>
<keyword evidence="3 6" id="KW-0378">Hydrolase</keyword>
<dbReference type="InterPro" id="IPR032466">
    <property type="entry name" value="Metal_Hydrolase"/>
</dbReference>
<dbReference type="InterPro" id="IPR011059">
    <property type="entry name" value="Metal-dep_hydrolase_composite"/>
</dbReference>
<dbReference type="Pfam" id="PF01979">
    <property type="entry name" value="Amidohydro_1"/>
    <property type="match status" value="1"/>
</dbReference>
<accession>A0A0H2ST87</accession>